<dbReference type="EMBL" id="SOJN01000079">
    <property type="protein sequence ID" value="TET45624.1"/>
    <property type="molecule type" value="Genomic_DNA"/>
</dbReference>
<evidence type="ECO:0000256" key="3">
    <source>
        <dbReference type="ARBA" id="ARBA00022723"/>
    </source>
</evidence>
<organism evidence="9 10">
    <name type="scientific">candidate division TA06 bacterium</name>
    <dbReference type="NCBI Taxonomy" id="2250710"/>
    <lineage>
        <taxon>Bacteria</taxon>
        <taxon>Bacteria division TA06</taxon>
    </lineage>
</organism>
<sequence length="220" mass="24267">MEIKVLEEVLAANELIAREINALLSENGIFGVNMMSSPGSGKTTILEKTIEALMPEVNVGVIAGDVATTRDAERLSEHNASVVQIDTDTFGGACHLEAQWVKRALPTFDLKKLDVLFIENIGNLICPSGYNLGEHIKVVVVSVTEGEDKPIKYPAMFSMAHAVLVNKIDLLPHLDFDIVKLRGHINNVAANSKVFEVSARSDEGMDKWVEWLKLRVKEFK</sequence>
<feature type="domain" description="CobW/HypB/UreG nucleotide-binding" evidence="8">
    <location>
        <begin position="35"/>
        <end position="194"/>
    </location>
</feature>
<evidence type="ECO:0000256" key="1">
    <source>
        <dbReference type="ARBA" id="ARBA00006211"/>
    </source>
</evidence>
<dbReference type="InterPro" id="IPR004392">
    <property type="entry name" value="Hyd_mat_HypB"/>
</dbReference>
<dbReference type="GO" id="GO:0016151">
    <property type="term" value="F:nickel cation binding"/>
    <property type="evidence" value="ECO:0007669"/>
    <property type="project" value="InterPro"/>
</dbReference>
<dbReference type="GO" id="GO:0003924">
    <property type="term" value="F:GTPase activity"/>
    <property type="evidence" value="ECO:0007669"/>
    <property type="project" value="InterPro"/>
</dbReference>
<dbReference type="Proteomes" id="UP000315525">
    <property type="component" value="Unassembled WGS sequence"/>
</dbReference>
<dbReference type="InterPro" id="IPR027417">
    <property type="entry name" value="P-loop_NTPase"/>
</dbReference>
<proteinExistence type="inferred from homology"/>
<dbReference type="GO" id="GO:0051604">
    <property type="term" value="P:protein maturation"/>
    <property type="evidence" value="ECO:0007669"/>
    <property type="project" value="InterPro"/>
</dbReference>
<comment type="similarity">
    <text evidence="1">Belongs to the SIMIBI class G3E GTPase family. HypB/HupM subfamily.</text>
</comment>
<dbReference type="Pfam" id="PF02492">
    <property type="entry name" value="cobW"/>
    <property type="match status" value="1"/>
</dbReference>
<comment type="caution">
    <text evidence="9">The sequence shown here is derived from an EMBL/GenBank/DDBJ whole genome shotgun (WGS) entry which is preliminary data.</text>
</comment>
<evidence type="ECO:0000256" key="7">
    <source>
        <dbReference type="ARBA" id="ARBA00023134"/>
    </source>
</evidence>
<accession>A0A523USW4</accession>
<dbReference type="PANTHER" id="PTHR30134:SF2">
    <property type="entry name" value="HYDROGENASE MATURATION FACTOR HYPB"/>
    <property type="match status" value="1"/>
</dbReference>
<keyword evidence="7" id="KW-0342">GTP-binding</keyword>
<dbReference type="PIRSF" id="PIRSF005624">
    <property type="entry name" value="Ni-bind_GTPase"/>
    <property type="match status" value="1"/>
</dbReference>
<evidence type="ECO:0000313" key="9">
    <source>
        <dbReference type="EMBL" id="TET45624.1"/>
    </source>
</evidence>
<evidence type="ECO:0000313" key="10">
    <source>
        <dbReference type="Proteomes" id="UP000315525"/>
    </source>
</evidence>
<keyword evidence="4" id="KW-0547">Nucleotide-binding</keyword>
<evidence type="ECO:0000256" key="6">
    <source>
        <dbReference type="ARBA" id="ARBA00022833"/>
    </source>
</evidence>
<protein>
    <submittedName>
        <fullName evidence="9">Hydrogenase nickel incorporation protein HypB</fullName>
    </submittedName>
</protein>
<keyword evidence="2" id="KW-0533">Nickel</keyword>
<evidence type="ECO:0000256" key="4">
    <source>
        <dbReference type="ARBA" id="ARBA00022741"/>
    </source>
</evidence>
<evidence type="ECO:0000256" key="2">
    <source>
        <dbReference type="ARBA" id="ARBA00022596"/>
    </source>
</evidence>
<name>A0A523USW4_UNCT6</name>
<dbReference type="Gene3D" id="3.40.50.300">
    <property type="entry name" value="P-loop containing nucleotide triphosphate hydrolases"/>
    <property type="match status" value="1"/>
</dbReference>
<evidence type="ECO:0000259" key="8">
    <source>
        <dbReference type="Pfam" id="PF02492"/>
    </source>
</evidence>
<dbReference type="AlphaFoldDB" id="A0A523USW4"/>
<reference evidence="9 10" key="1">
    <citation type="submission" date="2019-03" db="EMBL/GenBank/DDBJ databases">
        <title>Metabolic potential of uncultured bacteria and archaea associated with petroleum seepage in deep-sea sediments.</title>
        <authorList>
            <person name="Dong X."/>
            <person name="Hubert C."/>
        </authorList>
    </citation>
    <scope>NUCLEOTIDE SEQUENCE [LARGE SCALE GENOMIC DNA]</scope>
    <source>
        <strain evidence="9">E44_bin18</strain>
    </source>
</reference>
<evidence type="ECO:0000256" key="5">
    <source>
        <dbReference type="ARBA" id="ARBA00022801"/>
    </source>
</evidence>
<dbReference type="GO" id="GO:0005525">
    <property type="term" value="F:GTP binding"/>
    <property type="evidence" value="ECO:0007669"/>
    <property type="project" value="UniProtKB-KW"/>
</dbReference>
<dbReference type="PANTHER" id="PTHR30134">
    <property type="entry name" value="HYDROGENASE PROTEIN ASSEMBLY PROTEIN, NICKEL CHAPERONE"/>
    <property type="match status" value="1"/>
</dbReference>
<dbReference type="InterPro" id="IPR003495">
    <property type="entry name" value="CobW/HypB/UreG_nucleotide-bd"/>
</dbReference>
<dbReference type="GO" id="GO:0008270">
    <property type="term" value="F:zinc ion binding"/>
    <property type="evidence" value="ECO:0007669"/>
    <property type="project" value="TreeGrafter"/>
</dbReference>
<keyword evidence="6" id="KW-0862">Zinc</keyword>
<keyword evidence="5" id="KW-0378">Hydrolase</keyword>
<gene>
    <name evidence="9" type="primary">hypB</name>
    <name evidence="9" type="ORF">E3J62_06990</name>
</gene>
<keyword evidence="3" id="KW-0479">Metal-binding</keyword>
<dbReference type="NCBIfam" id="TIGR00073">
    <property type="entry name" value="hypB"/>
    <property type="match status" value="1"/>
</dbReference>
<dbReference type="SUPFAM" id="SSF52540">
    <property type="entry name" value="P-loop containing nucleoside triphosphate hydrolases"/>
    <property type="match status" value="1"/>
</dbReference>